<name>A0ABW7NVQ3_9PSED</name>
<gene>
    <name evidence="2" type="ORF">RA271_27825</name>
</gene>
<feature type="non-terminal residue" evidence="2">
    <location>
        <position position="123"/>
    </location>
</feature>
<evidence type="ECO:0000313" key="3">
    <source>
        <dbReference type="Proteomes" id="UP001610657"/>
    </source>
</evidence>
<evidence type="ECO:0000256" key="1">
    <source>
        <dbReference type="SAM" id="MobiDB-lite"/>
    </source>
</evidence>
<reference evidence="2 3" key="1">
    <citation type="submission" date="2023-08" db="EMBL/GenBank/DDBJ databases">
        <title>Genomic and mutational analysis of Pseudomonas syringae pv. tagetis EB037 pathogenicity on sunflower.</title>
        <authorList>
            <person name="Maul J.E."/>
        </authorList>
    </citation>
    <scope>NUCLEOTIDE SEQUENCE [LARGE SCALE GENOMIC DNA]</scope>
    <source>
        <strain evidence="2 3">EB037_T1</strain>
    </source>
</reference>
<organism evidence="2 3">
    <name type="scientific">Pseudomonas syringae pv. tagetis</name>
    <dbReference type="NCBI Taxonomy" id="129140"/>
    <lineage>
        <taxon>Bacteria</taxon>
        <taxon>Pseudomonadati</taxon>
        <taxon>Pseudomonadota</taxon>
        <taxon>Gammaproteobacteria</taxon>
        <taxon>Pseudomonadales</taxon>
        <taxon>Pseudomonadaceae</taxon>
        <taxon>Pseudomonas</taxon>
    </lineage>
</organism>
<evidence type="ECO:0000313" key="2">
    <source>
        <dbReference type="EMBL" id="MFH7518936.1"/>
    </source>
</evidence>
<feature type="region of interest" description="Disordered" evidence="1">
    <location>
        <begin position="62"/>
        <end position="82"/>
    </location>
</feature>
<dbReference type="Proteomes" id="UP001610657">
    <property type="component" value="Unassembled WGS sequence"/>
</dbReference>
<accession>A0ABW7NVQ3</accession>
<feature type="non-terminal residue" evidence="2">
    <location>
        <position position="1"/>
    </location>
</feature>
<proteinExistence type="predicted"/>
<evidence type="ECO:0008006" key="4">
    <source>
        <dbReference type="Google" id="ProtNLM"/>
    </source>
</evidence>
<dbReference type="RefSeq" id="WP_395577740.1">
    <property type="nucleotide sequence ID" value="NZ_JAVCQK010000130.1"/>
</dbReference>
<feature type="compositionally biased region" description="Polar residues" evidence="1">
    <location>
        <begin position="66"/>
        <end position="82"/>
    </location>
</feature>
<sequence length="123" mass="13221">TYTDRRGIQTKHTYAQGTDPVSGRAVSIHTVSEAFGLPEQRVVTTARDVETNAVLTTRIGNRETRTSFNTRRQPTTNTVTDTASGQARITSYTYCEAADVVAAGSCPVEGLLKSVDGPRTDVA</sequence>
<keyword evidence="3" id="KW-1185">Reference proteome</keyword>
<protein>
    <recommendedName>
        <fullName evidence="4">YD repeat-containing protein</fullName>
    </recommendedName>
</protein>
<comment type="caution">
    <text evidence="2">The sequence shown here is derived from an EMBL/GenBank/DDBJ whole genome shotgun (WGS) entry which is preliminary data.</text>
</comment>
<dbReference type="EMBL" id="JAVCQK010000130">
    <property type="protein sequence ID" value="MFH7518936.1"/>
    <property type="molecule type" value="Genomic_DNA"/>
</dbReference>